<keyword evidence="3" id="KW-1185">Reference proteome</keyword>
<proteinExistence type="predicted"/>
<dbReference type="OrthoDB" id="202221at2759"/>
<dbReference type="EMBL" id="HBIW01010841">
    <property type="protein sequence ID" value="CAE0693816.1"/>
    <property type="molecule type" value="Transcribed_RNA"/>
</dbReference>
<evidence type="ECO:0000313" key="2">
    <source>
        <dbReference type="EMBL" id="CAH0378233.1"/>
    </source>
</evidence>
<dbReference type="EMBL" id="CAKKNE010000005">
    <property type="protein sequence ID" value="CAH0378233.1"/>
    <property type="molecule type" value="Genomic_DNA"/>
</dbReference>
<reference evidence="2" key="2">
    <citation type="submission" date="2021-11" db="EMBL/GenBank/DDBJ databases">
        <authorList>
            <consortium name="Genoscope - CEA"/>
            <person name="William W."/>
        </authorList>
    </citation>
    <scope>NUCLEOTIDE SEQUENCE</scope>
</reference>
<protein>
    <submittedName>
        <fullName evidence="1">Uncharacterized protein</fullName>
    </submittedName>
</protein>
<gene>
    <name evidence="1" type="ORF">PCAL00307_LOCUS9252</name>
    <name evidence="2" type="ORF">PECAL_5P27480</name>
</gene>
<organism evidence="1">
    <name type="scientific">Pelagomonas calceolata</name>
    <dbReference type="NCBI Taxonomy" id="35677"/>
    <lineage>
        <taxon>Eukaryota</taxon>
        <taxon>Sar</taxon>
        <taxon>Stramenopiles</taxon>
        <taxon>Ochrophyta</taxon>
        <taxon>Pelagophyceae</taxon>
        <taxon>Pelagomonadales</taxon>
        <taxon>Pelagomonadaceae</taxon>
        <taxon>Pelagomonas</taxon>
    </lineage>
</organism>
<dbReference type="Proteomes" id="UP000789595">
    <property type="component" value="Unassembled WGS sequence"/>
</dbReference>
<evidence type="ECO:0000313" key="3">
    <source>
        <dbReference type="Proteomes" id="UP000789595"/>
    </source>
</evidence>
<name>A0A7S4E6K7_9STRA</name>
<accession>A0A7S4E6K7</accession>
<evidence type="ECO:0000313" key="1">
    <source>
        <dbReference type="EMBL" id="CAE0693816.1"/>
    </source>
</evidence>
<sequence length="247" mass="26872">MRHLSWAVLAASLRQATPLRMTTRRSLGQLCGTAFTSITAPALALDPAFPRVDEGSDKGSILTAKPLEWIRIKRQLDADESLQELADPNLRDSPGQRLSKVLRLEDAIRAMGPQLATADGRSLAAAALASPSFETKAIKKAFNAYSDNVYYEKGDSDRANLYLLGGTPPSSKQTIQYMNRNDALDQVQLLRDELDYLKKNPAETSEDVVAAQRQAVKAFDNYFALAPADDIRAARAIVGPGGPGTRN</sequence>
<dbReference type="AlphaFoldDB" id="A0A7S4E6K7"/>
<reference evidence="1" key="1">
    <citation type="submission" date="2021-01" db="EMBL/GenBank/DDBJ databases">
        <authorList>
            <person name="Corre E."/>
            <person name="Pelletier E."/>
            <person name="Niang G."/>
            <person name="Scheremetjew M."/>
            <person name="Finn R."/>
            <person name="Kale V."/>
            <person name="Holt S."/>
            <person name="Cochrane G."/>
            <person name="Meng A."/>
            <person name="Brown T."/>
            <person name="Cohen L."/>
        </authorList>
    </citation>
    <scope>NUCLEOTIDE SEQUENCE</scope>
    <source>
        <strain evidence="1">CCMP1756</strain>
    </source>
</reference>